<protein>
    <recommendedName>
        <fullName evidence="3">DUF6234 domain-containing protein</fullName>
    </recommendedName>
</protein>
<evidence type="ECO:0000256" key="2">
    <source>
        <dbReference type="SAM" id="Phobius"/>
    </source>
</evidence>
<dbReference type="EMBL" id="CP018047">
    <property type="protein sequence ID" value="AQU65174.1"/>
    <property type="molecule type" value="Genomic_DNA"/>
</dbReference>
<proteinExistence type="predicted"/>
<dbReference type="KEGG" id="snw:BBN63_01760"/>
<keyword evidence="2" id="KW-1133">Transmembrane helix</keyword>
<dbReference type="Proteomes" id="UP000189677">
    <property type="component" value="Chromosome"/>
</dbReference>
<gene>
    <name evidence="4" type="ORF">BBN63_01760</name>
</gene>
<organism evidence="4 5">
    <name type="scientific">Streptomyces niveus</name>
    <name type="common">Streptomyces spheroides</name>
    <dbReference type="NCBI Taxonomy" id="193462"/>
    <lineage>
        <taxon>Bacteria</taxon>
        <taxon>Bacillati</taxon>
        <taxon>Actinomycetota</taxon>
        <taxon>Actinomycetes</taxon>
        <taxon>Kitasatosporales</taxon>
        <taxon>Streptomycetaceae</taxon>
        <taxon>Streptomyces</taxon>
    </lineage>
</organism>
<sequence>MFPCRPPGRMVRMSDLPIAPPAFDSSDPSVKPPVERGADVGVSCGLVFLELIALAVIVVLWPFFDHFDLDPATNVEPHSLWRYLPALGAVGVLAFAAAVIASRARATVTAVSQGAMAVLIAFAFFAGAALQSHQDEKERPVPAPTGPVGCRSGGDNSECARYGG</sequence>
<evidence type="ECO:0000313" key="4">
    <source>
        <dbReference type="EMBL" id="AQU65174.1"/>
    </source>
</evidence>
<feature type="region of interest" description="Disordered" evidence="1">
    <location>
        <begin position="135"/>
        <end position="164"/>
    </location>
</feature>
<dbReference type="InterPro" id="IPR046201">
    <property type="entry name" value="DUF6234"/>
</dbReference>
<evidence type="ECO:0000256" key="1">
    <source>
        <dbReference type="SAM" id="MobiDB-lite"/>
    </source>
</evidence>
<reference evidence="4 5" key="1">
    <citation type="submission" date="2016-11" db="EMBL/GenBank/DDBJ databases">
        <title>Complete genome sequence of Streptomyces niveus SCSIO 3406.</title>
        <authorList>
            <person name="Zhu Q."/>
            <person name="Cheng W."/>
            <person name="Song Y."/>
            <person name="Li Q."/>
            <person name="Ju J."/>
        </authorList>
    </citation>
    <scope>NUCLEOTIDE SEQUENCE [LARGE SCALE GENOMIC DNA]</scope>
    <source>
        <strain evidence="4 5">SCSIO 3406</strain>
    </source>
</reference>
<keyword evidence="2" id="KW-0472">Membrane</keyword>
<keyword evidence="5" id="KW-1185">Reference proteome</keyword>
<accession>A0A1U9QLL2</accession>
<keyword evidence="2" id="KW-0812">Transmembrane</keyword>
<feature type="transmembrane region" description="Helical" evidence="2">
    <location>
        <begin position="40"/>
        <end position="63"/>
    </location>
</feature>
<feature type="domain" description="DUF6234" evidence="3">
    <location>
        <begin position="35"/>
        <end position="159"/>
    </location>
</feature>
<dbReference type="Pfam" id="PF19747">
    <property type="entry name" value="DUF6234"/>
    <property type="match status" value="1"/>
</dbReference>
<feature type="transmembrane region" description="Helical" evidence="2">
    <location>
        <begin position="83"/>
        <end position="101"/>
    </location>
</feature>
<evidence type="ECO:0000313" key="5">
    <source>
        <dbReference type="Proteomes" id="UP000189677"/>
    </source>
</evidence>
<name>A0A1U9QLL2_STRNV</name>
<feature type="transmembrane region" description="Helical" evidence="2">
    <location>
        <begin position="108"/>
        <end position="130"/>
    </location>
</feature>
<evidence type="ECO:0000259" key="3">
    <source>
        <dbReference type="Pfam" id="PF19747"/>
    </source>
</evidence>
<dbReference type="AlphaFoldDB" id="A0A1U9QLL2"/>